<dbReference type="SUPFAM" id="SSF54171">
    <property type="entry name" value="DNA-binding domain"/>
    <property type="match status" value="1"/>
</dbReference>
<accession>A0AAN2A1J6</accession>
<dbReference type="InterPro" id="IPR003615">
    <property type="entry name" value="HNH_nuc"/>
</dbReference>
<protein>
    <recommendedName>
        <fullName evidence="1">HNH nuclease domain-containing protein</fullName>
    </recommendedName>
</protein>
<evidence type="ECO:0000313" key="2">
    <source>
        <dbReference type="EMBL" id="CAD0211203.1"/>
    </source>
</evidence>
<evidence type="ECO:0000259" key="1">
    <source>
        <dbReference type="Pfam" id="PF13392"/>
    </source>
</evidence>
<dbReference type="Proteomes" id="UP000528185">
    <property type="component" value="Unassembled WGS sequence"/>
</dbReference>
<dbReference type="InterPro" id="IPR044925">
    <property type="entry name" value="His-Me_finger_sf"/>
</dbReference>
<name>A0AAN2A1J6_RHIRH</name>
<proteinExistence type="predicted"/>
<dbReference type="AlphaFoldDB" id="A0AAN2A1J6"/>
<dbReference type="SUPFAM" id="SSF54060">
    <property type="entry name" value="His-Me finger endonucleases"/>
    <property type="match status" value="1"/>
</dbReference>
<dbReference type="RefSeq" id="WP_161490907.1">
    <property type="nucleotide sequence ID" value="NZ_CAICSX020000001.1"/>
</dbReference>
<evidence type="ECO:0000313" key="3">
    <source>
        <dbReference type="Proteomes" id="UP000528185"/>
    </source>
</evidence>
<dbReference type="GO" id="GO:0003677">
    <property type="term" value="F:DNA binding"/>
    <property type="evidence" value="ECO:0007669"/>
    <property type="project" value="InterPro"/>
</dbReference>
<dbReference type="InterPro" id="IPR016177">
    <property type="entry name" value="DNA-bd_dom_sf"/>
</dbReference>
<reference evidence="2 3" key="1">
    <citation type="submission" date="2020-06" db="EMBL/GenBank/DDBJ databases">
        <authorList>
            <person name="De Coninck B."/>
            <person name="Ibrahim H."/>
        </authorList>
    </citation>
    <scope>NUCLEOTIDE SEQUENCE [LARGE SCALE GENOMIC DNA]</scope>
    <source>
        <strain evidence="2">Ag_rhizogenes_K599</strain>
    </source>
</reference>
<gene>
    <name evidence="2" type="ORF">AGRHK599_LOCUS1229</name>
</gene>
<dbReference type="EMBL" id="CAICSX020000001">
    <property type="protein sequence ID" value="CAD0211203.1"/>
    <property type="molecule type" value="Genomic_DNA"/>
</dbReference>
<organism evidence="2 3">
    <name type="scientific">Rhizobium rhizogenes</name>
    <name type="common">Agrobacterium rhizogenes</name>
    <dbReference type="NCBI Taxonomy" id="359"/>
    <lineage>
        <taxon>Bacteria</taxon>
        <taxon>Pseudomonadati</taxon>
        <taxon>Pseudomonadota</taxon>
        <taxon>Alphaproteobacteria</taxon>
        <taxon>Hyphomicrobiales</taxon>
        <taxon>Rhizobiaceae</taxon>
        <taxon>Rhizobium/Agrobacterium group</taxon>
        <taxon>Rhizobium</taxon>
    </lineage>
</organism>
<feature type="domain" description="HNH nuclease" evidence="1">
    <location>
        <begin position="75"/>
        <end position="117"/>
    </location>
</feature>
<sequence length="188" mass="21150">MANARKHEADLSQEIIRSIFDFCPITGSLIWRAKDRSEFTSEQQFKRWNTSFAGKKAGSIGSTGYVRIRIGKAEYMAHRLIWLWVYGKMPAEEIDHVNGVKNDNRIENLRCVSGSENCRNRPIPKHNTSGVIGVAPARSKNKWIAHIMVRPGENVYLGTYASVELAAAARRGAERAIGYHVNHGRRSA</sequence>
<dbReference type="Gene3D" id="3.90.75.20">
    <property type="match status" value="1"/>
</dbReference>
<dbReference type="Pfam" id="PF13392">
    <property type="entry name" value="HNH_3"/>
    <property type="match status" value="1"/>
</dbReference>
<comment type="caution">
    <text evidence="2">The sequence shown here is derived from an EMBL/GenBank/DDBJ whole genome shotgun (WGS) entry which is preliminary data.</text>
</comment>